<dbReference type="Proteomes" id="UP000229901">
    <property type="component" value="Unassembled WGS sequence"/>
</dbReference>
<proteinExistence type="predicted"/>
<comment type="caution">
    <text evidence="1">The sequence shown here is derived from an EMBL/GenBank/DDBJ whole genome shotgun (WGS) entry which is preliminary data.</text>
</comment>
<evidence type="ECO:0000313" key="2">
    <source>
        <dbReference type="Proteomes" id="UP000229901"/>
    </source>
</evidence>
<name>A0A2H0V448_9BACT</name>
<evidence type="ECO:0000313" key="1">
    <source>
        <dbReference type="EMBL" id="PIR93851.1"/>
    </source>
</evidence>
<gene>
    <name evidence="1" type="ORF">COT97_04470</name>
</gene>
<dbReference type="EMBL" id="PFAP01000034">
    <property type="protein sequence ID" value="PIR93851.1"/>
    <property type="molecule type" value="Genomic_DNA"/>
</dbReference>
<sequence length="125" mass="14826">MVTLGSARQHIYDTGGVLRNVVRRDPKTHIQPTAEHIRQLKYNVDQCRVLVLGSKEAIVFILRMFPFASLEYCVALMLYQYLNFDEIAIVRDAIFIRYNTRCYKIYDQRLVRIVSALFDYWWDSV</sequence>
<dbReference type="AlphaFoldDB" id="A0A2H0V448"/>
<organism evidence="1 2">
    <name type="scientific">Candidatus Falkowbacteria bacterium CG10_big_fil_rev_8_21_14_0_10_39_11</name>
    <dbReference type="NCBI Taxonomy" id="1974565"/>
    <lineage>
        <taxon>Bacteria</taxon>
        <taxon>Candidatus Falkowiibacteriota</taxon>
    </lineage>
</organism>
<protein>
    <submittedName>
        <fullName evidence="1">Uncharacterized protein</fullName>
    </submittedName>
</protein>
<reference evidence="2" key="1">
    <citation type="submission" date="2017-09" db="EMBL/GenBank/DDBJ databases">
        <title>Depth-based differentiation of microbial function through sediment-hosted aquifers and enrichment of novel symbionts in the deep terrestrial subsurface.</title>
        <authorList>
            <person name="Probst A.J."/>
            <person name="Ladd B."/>
            <person name="Jarett J.K."/>
            <person name="Geller-Mcgrath D.E."/>
            <person name="Sieber C.M.K."/>
            <person name="Emerson J.B."/>
            <person name="Anantharaman K."/>
            <person name="Thomas B.C."/>
            <person name="Malmstrom R."/>
            <person name="Stieglmeier M."/>
            <person name="Klingl A."/>
            <person name="Woyke T."/>
            <person name="Ryan C.M."/>
            <person name="Banfield J.F."/>
        </authorList>
    </citation>
    <scope>NUCLEOTIDE SEQUENCE [LARGE SCALE GENOMIC DNA]</scope>
</reference>
<accession>A0A2H0V448</accession>